<reference evidence="2 3" key="1">
    <citation type="submission" date="2023-04" db="EMBL/GenBank/DDBJ databases">
        <title>Lysobacter sp. strain UC isolated from soil sample.</title>
        <authorList>
            <person name="Choksket S."/>
            <person name="Harshvardhan F."/>
            <person name="Rana R."/>
            <person name="Patil P.B."/>
            <person name="Korpole S."/>
        </authorList>
    </citation>
    <scope>NUCLEOTIDE SEQUENCE [LARGE SCALE GENOMIC DNA]</scope>
    <source>
        <strain evidence="2 3">UC</strain>
    </source>
</reference>
<name>A0ABU1CF84_9GAMM</name>
<evidence type="ECO:0000313" key="3">
    <source>
        <dbReference type="Proteomes" id="UP001233535"/>
    </source>
</evidence>
<organism evidence="2 3">
    <name type="scientific">Lysobacter arvi</name>
    <dbReference type="NCBI Taxonomy" id="3038776"/>
    <lineage>
        <taxon>Bacteria</taxon>
        <taxon>Pseudomonadati</taxon>
        <taxon>Pseudomonadota</taxon>
        <taxon>Gammaproteobacteria</taxon>
        <taxon>Lysobacterales</taxon>
        <taxon>Lysobacteraceae</taxon>
        <taxon>Lysobacter</taxon>
    </lineage>
</organism>
<protein>
    <submittedName>
        <fullName evidence="2">Alanine acetyltransferase</fullName>
    </submittedName>
</protein>
<proteinExistence type="predicted"/>
<evidence type="ECO:0000313" key="2">
    <source>
        <dbReference type="EMBL" id="MDR0183610.1"/>
    </source>
</evidence>
<accession>A0ABU1CF84</accession>
<feature type="compositionally biased region" description="Low complexity" evidence="1">
    <location>
        <begin position="76"/>
        <end position="85"/>
    </location>
</feature>
<dbReference type="RefSeq" id="WP_309262747.1">
    <property type="nucleotide sequence ID" value="NZ_JARUHG010000003.1"/>
</dbReference>
<dbReference type="EMBL" id="JARUHG010000003">
    <property type="protein sequence ID" value="MDR0183610.1"/>
    <property type="molecule type" value="Genomic_DNA"/>
</dbReference>
<feature type="compositionally biased region" description="Basic and acidic residues" evidence="1">
    <location>
        <begin position="33"/>
        <end position="44"/>
    </location>
</feature>
<keyword evidence="3" id="KW-1185">Reference proteome</keyword>
<comment type="caution">
    <text evidence="2">The sequence shown here is derived from an EMBL/GenBank/DDBJ whole genome shotgun (WGS) entry which is preliminary data.</text>
</comment>
<dbReference type="Proteomes" id="UP001233535">
    <property type="component" value="Unassembled WGS sequence"/>
</dbReference>
<evidence type="ECO:0000256" key="1">
    <source>
        <dbReference type="SAM" id="MobiDB-lite"/>
    </source>
</evidence>
<feature type="region of interest" description="Disordered" evidence="1">
    <location>
        <begin position="32"/>
        <end position="87"/>
    </location>
</feature>
<sequence length="140" mass="15059">MSELWTAEQREWLEAMGHTVWSIAPADALAAERQPDGFHARGDDDAPAPSGPRNAMREAAALLARDDRPSRPAPTRPAATPASLRGQGDRLLHAVLRAAGGADETRVMALVGDVAALRGNAAAKRALWPRLRALRRTSRE</sequence>
<gene>
    <name evidence="2" type="ORF">P8609_11630</name>
</gene>